<dbReference type="SMART" id="SM01236">
    <property type="entry name" value="Haem_oxygenase_2"/>
    <property type="match status" value="1"/>
</dbReference>
<sequence>MDVVPSQVSGERPVGERAVSPPLPLPRGALSEGVVAALRGGGLLPAVGDQDPWGDDLQLALHTLYELHYRGFDGVDPDLEWDSRLLELRGGLERRFLGAVRDELGGAPSLDEVLGELLVEPVDGSGISHHLKGDGEWWQMQEHLAHRSVYHLKEADPHAWVIPRLTGRAKAALVAVEFDEFGGGRPERMHSELYGRLLSGAGLSREYLSYQDSAPAPMLAVVNLMSAFGLRRSLRGALVGHFAAAEITTAPSAKRMAAALERMGAHPDCVEFFTEHVEADAVHEQVVRHDVIGDLLRREPELTPDVVLGVRATDLVEGRYGEHVLGAWTRGESSTYRH</sequence>
<dbReference type="EMBL" id="CP023445">
    <property type="protein sequence ID" value="ATE53884.1"/>
    <property type="molecule type" value="Genomic_DNA"/>
</dbReference>
<dbReference type="InterPro" id="IPR016084">
    <property type="entry name" value="Haem_Oase-like_multi-hlx"/>
</dbReference>
<dbReference type="AlphaFoldDB" id="A0A290Z4H4"/>
<reference evidence="2" key="1">
    <citation type="submission" date="2017-09" db="EMBL/GenBank/DDBJ databases">
        <title>Complete Genome Sequence of ansamitocin-producing Bacterium Actinosynnema pretiosum X47.</title>
        <authorList>
            <person name="Cao G."/>
            <person name="Zong G."/>
            <person name="Zhong C."/>
            <person name="Fu J."/>
        </authorList>
    </citation>
    <scope>NUCLEOTIDE SEQUENCE [LARGE SCALE GENOMIC DNA]</scope>
    <source>
        <strain evidence="2">X47</strain>
    </source>
</reference>
<dbReference type="SUPFAM" id="SSF48613">
    <property type="entry name" value="Heme oxygenase-like"/>
    <property type="match status" value="1"/>
</dbReference>
<evidence type="ECO:0008006" key="4">
    <source>
        <dbReference type="Google" id="ProtNLM"/>
    </source>
</evidence>
<dbReference type="KEGG" id="apre:CNX65_11745"/>
<dbReference type="RefSeq" id="WP_096492816.1">
    <property type="nucleotide sequence ID" value="NZ_CP023445.1"/>
</dbReference>
<feature type="region of interest" description="Disordered" evidence="1">
    <location>
        <begin position="1"/>
        <end position="23"/>
    </location>
</feature>
<evidence type="ECO:0000256" key="1">
    <source>
        <dbReference type="SAM" id="MobiDB-lite"/>
    </source>
</evidence>
<dbReference type="Proteomes" id="UP000218505">
    <property type="component" value="Chromosome"/>
</dbReference>
<protein>
    <recommendedName>
        <fullName evidence="4">Iron-containing redox enzyme family protein</fullName>
    </recommendedName>
</protein>
<evidence type="ECO:0000313" key="2">
    <source>
        <dbReference type="EMBL" id="ATE53884.1"/>
    </source>
</evidence>
<dbReference type="Pfam" id="PF14518">
    <property type="entry name" value="Haem_oxygenas_2"/>
    <property type="match status" value="1"/>
</dbReference>
<name>A0A290Z4H4_9PSEU</name>
<accession>A0A290Z4H4</accession>
<keyword evidence="3" id="KW-1185">Reference proteome</keyword>
<proteinExistence type="predicted"/>
<organism evidence="2 3">
    <name type="scientific">Actinosynnema pretiosum</name>
    <dbReference type="NCBI Taxonomy" id="42197"/>
    <lineage>
        <taxon>Bacteria</taxon>
        <taxon>Bacillati</taxon>
        <taxon>Actinomycetota</taxon>
        <taxon>Actinomycetes</taxon>
        <taxon>Pseudonocardiales</taxon>
        <taxon>Pseudonocardiaceae</taxon>
        <taxon>Actinosynnema</taxon>
    </lineage>
</organism>
<evidence type="ECO:0000313" key="3">
    <source>
        <dbReference type="Proteomes" id="UP000218505"/>
    </source>
</evidence>
<gene>
    <name evidence="2" type="ORF">CNX65_11745</name>
</gene>
<dbReference type="Gene3D" id="1.20.910.10">
    <property type="entry name" value="Heme oxygenase-like"/>
    <property type="match status" value="1"/>
</dbReference>